<evidence type="ECO:0000256" key="5">
    <source>
        <dbReference type="ARBA" id="ARBA00023136"/>
    </source>
</evidence>
<dbReference type="NCBIfam" id="TIGR02887">
    <property type="entry name" value="spore_ger_x_C"/>
    <property type="match status" value="1"/>
</dbReference>
<evidence type="ECO:0000313" key="10">
    <source>
        <dbReference type="EMBL" id="GIO29264.1"/>
    </source>
</evidence>
<sequence>MKVKLVCLVLLVVLTGCTDEHILEKSGFIRTIAYDKESGEQGNLMRVTISIPKSNHQDAIVYSVKAKSDKDAKSHFDRQNNRKLVTGQLRQVLFGEKLAREGIWKHLDSLRRDPMIGSRMHVIIAEEDPYHILLRNDYPQGPTAGEYIDTLIQTETKAGDIPDSSLYTFSRDYYDDGIDPVTTVIKEQKESLIIDGVALFKDDKYVGKVEPSDRMFFGLLHHNIRAGDLYLNLKEDHDDSEQASLQFLRSRRKIHVVSASNLLQGKRLKVNMDIKVEGSLLEYIGDLDMKKQAEQHKLEEEIRKAIETKCRSLIRMLQEKETDPLGIGQYVRNSIPVGEWHRLDWRKAYADADISVRVHVRIKDYGKLQH</sequence>
<dbReference type="Pfam" id="PF25198">
    <property type="entry name" value="Spore_GerAC_N"/>
    <property type="match status" value="1"/>
</dbReference>
<dbReference type="AlphaFoldDB" id="A0A919XCR2"/>
<keyword evidence="5" id="KW-0472">Membrane</keyword>
<reference evidence="10" key="1">
    <citation type="submission" date="2021-03" db="EMBL/GenBank/DDBJ databases">
        <title>Antimicrobial resistance genes in bacteria isolated from Japanese honey, and their potential for conferring macrolide and lincosamide resistance in the American foulbrood pathogen Paenibacillus larvae.</title>
        <authorList>
            <person name="Okamoto M."/>
            <person name="Kumagai M."/>
            <person name="Kanamori H."/>
            <person name="Takamatsu D."/>
        </authorList>
    </citation>
    <scope>NUCLEOTIDE SEQUENCE</scope>
    <source>
        <strain evidence="10">J2TS6</strain>
    </source>
</reference>
<name>A0A919XCR2_9BACL</name>
<evidence type="ECO:0000259" key="8">
    <source>
        <dbReference type="Pfam" id="PF05504"/>
    </source>
</evidence>
<evidence type="ECO:0000256" key="1">
    <source>
        <dbReference type="ARBA" id="ARBA00004635"/>
    </source>
</evidence>
<evidence type="ECO:0000256" key="7">
    <source>
        <dbReference type="ARBA" id="ARBA00023288"/>
    </source>
</evidence>
<dbReference type="InterPro" id="IPR008844">
    <property type="entry name" value="Spore_GerAC-like"/>
</dbReference>
<dbReference type="InterPro" id="IPR046953">
    <property type="entry name" value="Spore_GerAC-like_C"/>
</dbReference>
<dbReference type="InterPro" id="IPR057336">
    <property type="entry name" value="GerAC_N"/>
</dbReference>
<keyword evidence="4" id="KW-0732">Signal</keyword>
<evidence type="ECO:0000259" key="9">
    <source>
        <dbReference type="Pfam" id="PF25198"/>
    </source>
</evidence>
<evidence type="ECO:0000313" key="11">
    <source>
        <dbReference type="Proteomes" id="UP000679779"/>
    </source>
</evidence>
<feature type="domain" description="Spore germination GerAC-like C-terminal" evidence="8">
    <location>
        <begin position="195"/>
        <end position="366"/>
    </location>
</feature>
<keyword evidence="11" id="KW-1185">Reference proteome</keyword>
<evidence type="ECO:0000256" key="2">
    <source>
        <dbReference type="ARBA" id="ARBA00007886"/>
    </source>
</evidence>
<evidence type="ECO:0000256" key="3">
    <source>
        <dbReference type="ARBA" id="ARBA00022544"/>
    </source>
</evidence>
<proteinExistence type="inferred from homology"/>
<dbReference type="PROSITE" id="PS51257">
    <property type="entry name" value="PROKAR_LIPOPROTEIN"/>
    <property type="match status" value="1"/>
</dbReference>
<keyword evidence="7" id="KW-0449">Lipoprotein</keyword>
<evidence type="ECO:0000256" key="6">
    <source>
        <dbReference type="ARBA" id="ARBA00023139"/>
    </source>
</evidence>
<dbReference type="Proteomes" id="UP000679779">
    <property type="component" value="Unassembled WGS sequence"/>
</dbReference>
<gene>
    <name evidence="10" type="primary">gerIC</name>
    <name evidence="10" type="ORF">J2TS6_04050</name>
</gene>
<comment type="caution">
    <text evidence="10">The sequence shown here is derived from an EMBL/GenBank/DDBJ whole genome shotgun (WGS) entry which is preliminary data.</text>
</comment>
<comment type="subcellular location">
    <subcellularLocation>
        <location evidence="1">Membrane</location>
        <topology evidence="1">Lipid-anchor</topology>
    </subcellularLocation>
</comment>
<protein>
    <submittedName>
        <fullName evidence="10">Germination protein XA</fullName>
    </submittedName>
</protein>
<dbReference type="GO" id="GO:0009847">
    <property type="term" value="P:spore germination"/>
    <property type="evidence" value="ECO:0007669"/>
    <property type="project" value="InterPro"/>
</dbReference>
<keyword evidence="6" id="KW-0564">Palmitate</keyword>
<dbReference type="EMBL" id="BORQ01000001">
    <property type="protein sequence ID" value="GIO29264.1"/>
    <property type="molecule type" value="Genomic_DNA"/>
</dbReference>
<dbReference type="RefSeq" id="WP_160038331.1">
    <property type="nucleotide sequence ID" value="NZ_BORQ01000001.1"/>
</dbReference>
<evidence type="ECO:0000256" key="4">
    <source>
        <dbReference type="ARBA" id="ARBA00022729"/>
    </source>
</evidence>
<dbReference type="Gene3D" id="3.30.300.210">
    <property type="entry name" value="Nutrient germinant receptor protein C, domain 3"/>
    <property type="match status" value="1"/>
</dbReference>
<organism evidence="10 11">
    <name type="scientific">Paenibacillus albilobatus</name>
    <dbReference type="NCBI Taxonomy" id="2716884"/>
    <lineage>
        <taxon>Bacteria</taxon>
        <taxon>Bacillati</taxon>
        <taxon>Bacillota</taxon>
        <taxon>Bacilli</taxon>
        <taxon>Bacillales</taxon>
        <taxon>Paenibacillaceae</taxon>
        <taxon>Paenibacillus</taxon>
    </lineage>
</organism>
<feature type="domain" description="Spore germination protein N-terminal" evidence="9">
    <location>
        <begin position="19"/>
        <end position="186"/>
    </location>
</feature>
<dbReference type="InterPro" id="IPR038501">
    <property type="entry name" value="Spore_GerAC_C_sf"/>
</dbReference>
<dbReference type="Pfam" id="PF05504">
    <property type="entry name" value="Spore_GerAC"/>
    <property type="match status" value="1"/>
</dbReference>
<dbReference type="PANTHER" id="PTHR35789">
    <property type="entry name" value="SPORE GERMINATION PROTEIN B3"/>
    <property type="match status" value="1"/>
</dbReference>
<comment type="similarity">
    <text evidence="2">Belongs to the GerABKC lipoprotein family.</text>
</comment>
<keyword evidence="3" id="KW-0309">Germination</keyword>
<accession>A0A919XCR2</accession>
<dbReference type="GO" id="GO:0016020">
    <property type="term" value="C:membrane"/>
    <property type="evidence" value="ECO:0007669"/>
    <property type="project" value="UniProtKB-SubCell"/>
</dbReference>
<dbReference type="PANTHER" id="PTHR35789:SF1">
    <property type="entry name" value="SPORE GERMINATION PROTEIN B3"/>
    <property type="match status" value="1"/>
</dbReference>